<feature type="domain" description="ABC transmembrane type-1" evidence="6">
    <location>
        <begin position="154"/>
        <end position="432"/>
    </location>
</feature>
<evidence type="ECO:0000259" key="6">
    <source>
        <dbReference type="Pfam" id="PF06472"/>
    </source>
</evidence>
<dbReference type="Pfam" id="PF06472">
    <property type="entry name" value="ABC_membrane_2"/>
    <property type="match status" value="1"/>
</dbReference>
<dbReference type="GO" id="GO:0007031">
    <property type="term" value="P:peroxisome organization"/>
    <property type="evidence" value="ECO:0007669"/>
    <property type="project" value="TreeGrafter"/>
</dbReference>
<evidence type="ECO:0000256" key="4">
    <source>
        <dbReference type="ARBA" id="ARBA00023136"/>
    </source>
</evidence>
<keyword evidence="3" id="KW-1133">Transmembrane helix</keyword>
<dbReference type="GO" id="GO:0006635">
    <property type="term" value="P:fatty acid beta-oxidation"/>
    <property type="evidence" value="ECO:0007669"/>
    <property type="project" value="TreeGrafter"/>
</dbReference>
<gene>
    <name evidence="7" type="ORF">D9611_012974</name>
</gene>
<feature type="compositionally biased region" description="Low complexity" evidence="5">
    <location>
        <begin position="749"/>
        <end position="758"/>
    </location>
</feature>
<name>A0A8H5C4E9_9AGAR</name>
<keyword evidence="4" id="KW-0472">Membrane</keyword>
<dbReference type="OrthoDB" id="422637at2759"/>
<evidence type="ECO:0000313" key="7">
    <source>
        <dbReference type="EMBL" id="KAF5334773.1"/>
    </source>
</evidence>
<feature type="compositionally biased region" description="Polar residues" evidence="5">
    <location>
        <begin position="918"/>
        <end position="934"/>
    </location>
</feature>
<feature type="compositionally biased region" description="Basic and acidic residues" evidence="5">
    <location>
        <begin position="1134"/>
        <end position="1149"/>
    </location>
</feature>
<dbReference type="GO" id="GO:0042760">
    <property type="term" value="P:very long-chain fatty acid catabolic process"/>
    <property type="evidence" value="ECO:0007669"/>
    <property type="project" value="TreeGrafter"/>
</dbReference>
<dbReference type="GO" id="GO:0005324">
    <property type="term" value="F:long-chain fatty acid transmembrane transporter activity"/>
    <property type="evidence" value="ECO:0007669"/>
    <property type="project" value="TreeGrafter"/>
</dbReference>
<evidence type="ECO:0000313" key="8">
    <source>
        <dbReference type="Proteomes" id="UP000541558"/>
    </source>
</evidence>
<evidence type="ECO:0000256" key="3">
    <source>
        <dbReference type="ARBA" id="ARBA00022989"/>
    </source>
</evidence>
<feature type="region of interest" description="Disordered" evidence="5">
    <location>
        <begin position="728"/>
        <end position="758"/>
    </location>
</feature>
<feature type="region of interest" description="Disordered" evidence="5">
    <location>
        <begin position="912"/>
        <end position="934"/>
    </location>
</feature>
<dbReference type="EMBL" id="JAACJK010000066">
    <property type="protein sequence ID" value="KAF5334773.1"/>
    <property type="molecule type" value="Genomic_DNA"/>
</dbReference>
<keyword evidence="2" id="KW-0812">Transmembrane</keyword>
<dbReference type="GO" id="GO:0005778">
    <property type="term" value="C:peroxisomal membrane"/>
    <property type="evidence" value="ECO:0007669"/>
    <property type="project" value="TreeGrafter"/>
</dbReference>
<dbReference type="GO" id="GO:0140359">
    <property type="term" value="F:ABC-type transporter activity"/>
    <property type="evidence" value="ECO:0007669"/>
    <property type="project" value="InterPro"/>
</dbReference>
<keyword evidence="1" id="KW-0813">Transport</keyword>
<proteinExistence type="predicted"/>
<evidence type="ECO:0000256" key="5">
    <source>
        <dbReference type="SAM" id="MobiDB-lite"/>
    </source>
</evidence>
<dbReference type="PANTHER" id="PTHR11384:SF67">
    <property type="entry name" value="ATP-BINDING CASSETTE SUB-FAMILY D MEMBER 1"/>
    <property type="match status" value="1"/>
</dbReference>
<evidence type="ECO:0000256" key="2">
    <source>
        <dbReference type="ARBA" id="ARBA00022692"/>
    </source>
</evidence>
<protein>
    <recommendedName>
        <fullName evidence="6">ABC transmembrane type-1 domain-containing protein</fullName>
    </recommendedName>
</protein>
<dbReference type="Proteomes" id="UP000541558">
    <property type="component" value="Unassembled WGS sequence"/>
</dbReference>
<accession>A0A8H5C4E9</accession>
<feature type="compositionally biased region" description="Basic and acidic residues" evidence="5">
    <location>
        <begin position="739"/>
        <end position="748"/>
    </location>
</feature>
<feature type="region of interest" description="Disordered" evidence="5">
    <location>
        <begin position="1134"/>
        <end position="1159"/>
    </location>
</feature>
<dbReference type="InterPro" id="IPR011527">
    <property type="entry name" value="ABC1_TM_dom"/>
</dbReference>
<evidence type="ECO:0000256" key="1">
    <source>
        <dbReference type="ARBA" id="ARBA00022448"/>
    </source>
</evidence>
<reference evidence="7 8" key="1">
    <citation type="journal article" date="2020" name="ISME J.">
        <title>Uncovering the hidden diversity of litter-decomposition mechanisms in mushroom-forming fungi.</title>
        <authorList>
            <person name="Floudas D."/>
            <person name="Bentzer J."/>
            <person name="Ahren D."/>
            <person name="Johansson T."/>
            <person name="Persson P."/>
            <person name="Tunlid A."/>
        </authorList>
    </citation>
    <scope>NUCLEOTIDE SEQUENCE [LARGE SCALE GENOMIC DNA]</scope>
    <source>
        <strain evidence="7 8">CBS 175.51</strain>
    </source>
</reference>
<dbReference type="PANTHER" id="PTHR11384">
    <property type="entry name" value="ATP-BINDING CASSETTE, SUB-FAMILY D MEMBER"/>
    <property type="match status" value="1"/>
</dbReference>
<dbReference type="GO" id="GO:0005524">
    <property type="term" value="F:ATP binding"/>
    <property type="evidence" value="ECO:0007669"/>
    <property type="project" value="InterPro"/>
</dbReference>
<dbReference type="InterPro" id="IPR050835">
    <property type="entry name" value="ABC_transporter_sub-D"/>
</dbReference>
<organism evidence="7 8">
    <name type="scientific">Ephemerocybe angulata</name>
    <dbReference type="NCBI Taxonomy" id="980116"/>
    <lineage>
        <taxon>Eukaryota</taxon>
        <taxon>Fungi</taxon>
        <taxon>Dikarya</taxon>
        <taxon>Basidiomycota</taxon>
        <taxon>Agaricomycotina</taxon>
        <taxon>Agaricomycetes</taxon>
        <taxon>Agaricomycetidae</taxon>
        <taxon>Agaricales</taxon>
        <taxon>Agaricineae</taxon>
        <taxon>Psathyrellaceae</taxon>
        <taxon>Ephemerocybe</taxon>
    </lineage>
</organism>
<dbReference type="GO" id="GO:0015910">
    <property type="term" value="P:long-chain fatty acid import into peroxisome"/>
    <property type="evidence" value="ECO:0007669"/>
    <property type="project" value="TreeGrafter"/>
</dbReference>
<comment type="caution">
    <text evidence="7">The sequence shown here is derived from an EMBL/GenBank/DDBJ whole genome shotgun (WGS) entry which is preliminary data.</text>
</comment>
<keyword evidence="8" id="KW-1185">Reference proteome</keyword>
<dbReference type="AlphaFoldDB" id="A0A8H5C4E9"/>
<sequence length="1181" mass="130039">MAIFSKPIRLPDLIKAQRRPLVLAALVLLLLRSRLGSLSKESIDVIASKLKGEEATKKLSPEENLKVLQKIYEEDPTDKDAKVLLVPYRDRVTKVPIKPISPEKLENDKSHFPLLPPSAQNKPNIDLSFLKQIRAILLRIVLPPSSWDGKGKSPLWRSKEVGILTLHSAFLVLRTVLSILVARLDGRIVRDLVKADGKGFLRGLGLWFVLAIPSTYTNSMIRHLQSILSLSLRTRLSRYVNDLYLSSYPDLRYYRVASDGASSENDDPNKPPGSALDGVEQYITSDVESWTTAIAGLYGNLLKPSLDMLLFTSQLSRSLGVRGTVLLFLNYYGTVAILRAVTPAFGRLASVEAKLEGEYRRGMGRVGRESEEVAFYNGGYRERDILTKAYMRLIKHVNSIYKIRIAYEWTEDYVIKYLWSAAGYALIAVPILFTRTKRSLGIQTSPGDAAREKAGRDDAVAGRTETYISNRRLLLSLADAGGRMMYAYKDLLELAGLTTRIYTLVSTLHQLPPLETPEISLGQDVSRDADAIILQNVDTVLSQPPIIQSPPVSTTSPQRDDLELSRYHQLQPSDLAHGIYFCLVFVVQPPHEYACPCSHLHPSTRLSGTPLVTFTYGLHHFKSTQGHSETQTTPFRSREFDPLLLHQRSIMLAPGASYHGPLVSFRNALWSISVQDGPSKANLDFGRGTRIVPRVGAYFATDRICDYVELVRVDGVAVITGPKTGPEDYHGWAASSADRMSKGSEEPKSPCSSSHTTSSALLASPHRTFRVAHHNTLLSSTTSSPVVVVVERSAQVSQARDVFSSSFVVVRRRRLDDVAFVGVLHTGSRRGRGAFVAVGVLTVSSSSMASSSCSMGHSPNEAVSRTRLGWDGCSSPFVAVRRGFLEAAVRRQRAAGRVRACSMRRESRRPSCRRCRRNNGTEFGTPDTSRLPETSAGNGEGLGFWFGLAVTQGLLLQVVIAVLGVVGSVRRTPIAVGSSFLSNPGFLNGTSGSRASFFVPRLGNGKIFMRIAVRAVPSKLAPQPPCSGCASVPRWRVVWFRPAFDVGKVQTGGIAKRELAVHALPPKIPLPVARRHNGCIIAGLGCENAEVGRLVERPSTMGAHMHDLRPRCQWPWRVRDLAECALGRRARRVDGRRENHGDGGREGVGKGRPRGGRCARMWRKSDGYSESSLSSALYWAL</sequence>